<keyword evidence="2" id="KW-1185">Reference proteome</keyword>
<proteinExistence type="predicted"/>
<dbReference type="Proteomes" id="UP000887116">
    <property type="component" value="Unassembled WGS sequence"/>
</dbReference>
<organism evidence="1 2">
    <name type="scientific">Trichonephila clavata</name>
    <name type="common">Joro spider</name>
    <name type="synonym">Nephila clavata</name>
    <dbReference type="NCBI Taxonomy" id="2740835"/>
    <lineage>
        <taxon>Eukaryota</taxon>
        <taxon>Metazoa</taxon>
        <taxon>Ecdysozoa</taxon>
        <taxon>Arthropoda</taxon>
        <taxon>Chelicerata</taxon>
        <taxon>Arachnida</taxon>
        <taxon>Araneae</taxon>
        <taxon>Araneomorphae</taxon>
        <taxon>Entelegynae</taxon>
        <taxon>Araneoidea</taxon>
        <taxon>Nephilidae</taxon>
        <taxon>Trichonephila</taxon>
    </lineage>
</organism>
<reference evidence="1" key="1">
    <citation type="submission" date="2020-07" db="EMBL/GenBank/DDBJ databases">
        <title>Multicomponent nature underlies the extraordinary mechanical properties of spider dragline silk.</title>
        <authorList>
            <person name="Kono N."/>
            <person name="Nakamura H."/>
            <person name="Mori M."/>
            <person name="Yoshida Y."/>
            <person name="Ohtoshi R."/>
            <person name="Malay A.D."/>
            <person name="Moran D.A.P."/>
            <person name="Tomita M."/>
            <person name="Numata K."/>
            <person name="Arakawa K."/>
        </authorList>
    </citation>
    <scope>NUCLEOTIDE SEQUENCE</scope>
</reference>
<protein>
    <submittedName>
        <fullName evidence="1">Uncharacterized protein</fullName>
    </submittedName>
</protein>
<feature type="non-terminal residue" evidence="1">
    <location>
        <position position="44"/>
    </location>
</feature>
<sequence length="44" mass="4646">MSAKVSKSSLAPASKSFRENVGLSNSAPAEGLFDYVLTPNLETM</sequence>
<dbReference type="EMBL" id="BMAO01019612">
    <property type="protein sequence ID" value="GFR31646.1"/>
    <property type="molecule type" value="Genomic_DNA"/>
</dbReference>
<name>A0A8X6M2F2_TRICU</name>
<accession>A0A8X6M2F2</accession>
<dbReference type="AlphaFoldDB" id="A0A8X6M2F2"/>
<evidence type="ECO:0000313" key="1">
    <source>
        <dbReference type="EMBL" id="GFR31646.1"/>
    </source>
</evidence>
<gene>
    <name evidence="1" type="ORF">TNCT_33561</name>
</gene>
<evidence type="ECO:0000313" key="2">
    <source>
        <dbReference type="Proteomes" id="UP000887116"/>
    </source>
</evidence>
<comment type="caution">
    <text evidence="1">The sequence shown here is derived from an EMBL/GenBank/DDBJ whole genome shotgun (WGS) entry which is preliminary data.</text>
</comment>